<feature type="compositionally biased region" description="Low complexity" evidence="9">
    <location>
        <begin position="749"/>
        <end position="762"/>
    </location>
</feature>
<evidence type="ECO:0000313" key="11">
    <source>
        <dbReference type="EMBL" id="CAL5220695.1"/>
    </source>
</evidence>
<evidence type="ECO:0000256" key="4">
    <source>
        <dbReference type="ARBA" id="ARBA00022833"/>
    </source>
</evidence>
<evidence type="ECO:0000259" key="10">
    <source>
        <dbReference type="Pfam" id="PF10513"/>
    </source>
</evidence>
<gene>
    <name evidence="11" type="primary">g2747</name>
    <name evidence="11" type="ORF">VP750_LOCUS2354</name>
</gene>
<reference evidence="11 12" key="1">
    <citation type="submission" date="2024-06" db="EMBL/GenBank/DDBJ databases">
        <authorList>
            <person name="Kraege A."/>
            <person name="Thomma B."/>
        </authorList>
    </citation>
    <scope>NUCLEOTIDE SEQUENCE [LARGE SCALE GENOMIC DNA]</scope>
</reference>
<feature type="region of interest" description="Disordered" evidence="9">
    <location>
        <begin position="744"/>
        <end position="822"/>
    </location>
</feature>
<keyword evidence="6 8" id="KW-0804">Transcription</keyword>
<comment type="similarity">
    <text evidence="2 8">Belongs to the enhancer of polycomb family.</text>
</comment>
<protein>
    <recommendedName>
        <fullName evidence="8">Enhancer of polycomb-like protein</fullName>
    </recommendedName>
</protein>
<keyword evidence="12" id="KW-1185">Reference proteome</keyword>
<feature type="region of interest" description="Disordered" evidence="9">
    <location>
        <begin position="947"/>
        <end position="976"/>
    </location>
</feature>
<feature type="compositionally biased region" description="Polar residues" evidence="9">
    <location>
        <begin position="953"/>
        <end position="976"/>
    </location>
</feature>
<dbReference type="InterPro" id="IPR024943">
    <property type="entry name" value="Enhancer_polycomb"/>
</dbReference>
<feature type="compositionally biased region" description="Low complexity" evidence="9">
    <location>
        <begin position="24"/>
        <end position="38"/>
    </location>
</feature>
<accession>A0ABP1FQ47</accession>
<evidence type="ECO:0000313" key="12">
    <source>
        <dbReference type="Proteomes" id="UP001497392"/>
    </source>
</evidence>
<evidence type="ECO:0000256" key="6">
    <source>
        <dbReference type="ARBA" id="ARBA00023163"/>
    </source>
</evidence>
<evidence type="ECO:0000256" key="2">
    <source>
        <dbReference type="ARBA" id="ARBA00008035"/>
    </source>
</evidence>
<evidence type="ECO:0000256" key="1">
    <source>
        <dbReference type="ARBA" id="ARBA00004123"/>
    </source>
</evidence>
<keyword evidence="3" id="KW-0863">Zinc-finger</keyword>
<dbReference type="Proteomes" id="UP001497392">
    <property type="component" value="Unassembled WGS sequence"/>
</dbReference>
<keyword evidence="5 8" id="KW-0805">Transcription regulation</keyword>
<evidence type="ECO:0000256" key="9">
    <source>
        <dbReference type="SAM" id="MobiDB-lite"/>
    </source>
</evidence>
<dbReference type="EMBL" id="CAXHTA020000004">
    <property type="protein sequence ID" value="CAL5220695.1"/>
    <property type="molecule type" value="Genomic_DNA"/>
</dbReference>
<feature type="region of interest" description="Disordered" evidence="9">
    <location>
        <begin position="1"/>
        <end position="57"/>
    </location>
</feature>
<organism evidence="11 12">
    <name type="scientific">Coccomyxa viridis</name>
    <dbReference type="NCBI Taxonomy" id="1274662"/>
    <lineage>
        <taxon>Eukaryota</taxon>
        <taxon>Viridiplantae</taxon>
        <taxon>Chlorophyta</taxon>
        <taxon>core chlorophytes</taxon>
        <taxon>Trebouxiophyceae</taxon>
        <taxon>Trebouxiophyceae incertae sedis</taxon>
        <taxon>Coccomyxaceae</taxon>
        <taxon>Coccomyxa</taxon>
    </lineage>
</organism>
<keyword evidence="3" id="KW-0479">Metal-binding</keyword>
<evidence type="ECO:0000256" key="5">
    <source>
        <dbReference type="ARBA" id="ARBA00023015"/>
    </source>
</evidence>
<feature type="compositionally biased region" description="Basic and acidic residues" evidence="9">
    <location>
        <begin position="796"/>
        <end position="810"/>
    </location>
</feature>
<dbReference type="InterPro" id="IPR019542">
    <property type="entry name" value="Enhancer_polycomb-like_N"/>
</dbReference>
<evidence type="ECO:0000256" key="3">
    <source>
        <dbReference type="ARBA" id="ARBA00022771"/>
    </source>
</evidence>
<evidence type="ECO:0000256" key="8">
    <source>
        <dbReference type="RuleBase" id="RU361124"/>
    </source>
</evidence>
<evidence type="ECO:0000256" key="7">
    <source>
        <dbReference type="ARBA" id="ARBA00023242"/>
    </source>
</evidence>
<comment type="subcellular location">
    <subcellularLocation>
        <location evidence="1 8">Nucleus</location>
    </subcellularLocation>
</comment>
<keyword evidence="7 8" id="KW-0539">Nucleus</keyword>
<feature type="domain" description="Enhancer of polycomb-like N-terminal" evidence="10">
    <location>
        <begin position="154"/>
        <end position="256"/>
    </location>
</feature>
<name>A0ABP1FQ47_9CHLO</name>
<dbReference type="InterPro" id="IPR011011">
    <property type="entry name" value="Znf_FYVE_PHD"/>
</dbReference>
<sequence>MGQVPSVQASEVMEEPVTKRRKVVTAVVTSGTVRTTSRPLPAPKANTPRESEAARTVRPRPLHVNEKIRVLWQGRDPEWDEWDGGAFAKWMQACEDDEQQQRDFPSSLGGQAVPSLHRSSSQAFLGLRPQVVVVGHNSKPLAQDLQAEPAEVNASAAGLGTAAEPINVPKCRKLSKAKCRKRGDAGAAPSTASVEERYVRHVDSAASGAEHRVEYDMNDEDEAWLAKYNKQRLLSSTRGPRLSEDAFEGVIDSFEKGLHHVLEHRTELWPNVIEASREAPDIESIFPVEDACTLPEVKHLPKAAVKAAYSHWCAKRLKAKRPLLQRLWFEQPWVRVREASKEHCGAQGSLREVEAELPFMGQEAPRPSTRPRWIDADEAMLKLLAIRGDLEVIRTMADQVHRREKQRRRELLQWREDWHGVLSLDPAEALENLPNGPVSSASADRESRLANRAAMQAAREASTLIGAQVSLAAAVAENAEAFADGHISRTVSLNEDSAAPPAPQKGELSASACFWCSGAGSLVACNHCPRCFCYNCYKQRHSYGIINWAKVLRDPDFHCPVCTGKEPASNEGDSVPGAERPSATAGQKAASSRWRVGWSFLRGRGRRGRGRLARSSTDRDVKGPEAIEDGMLNGVKDLICLGPGEPLPTVDCSLPAKQEGADAALEVGVNRDTVRAAAEPVKSAARHKVHATRANGVQTPEDGSADKHVPPGQPGCADAAASKKKRATEATKLVEAAKRWEKVDGGLTSARGRNSASASAEAPGRVPRRGDNTKAEAASKKPEEPARAQASRTKRGQTEQEHAPSDRPTETDDGPEDVGIRGIQRVKRKVNSATRRTLRTEYLVTCDEHGAFRLDRVSRMAEFFAQHSACMPEWAALAQQPGESASECTERLRQIFSFHCDAAGCLIELVKAPESQSRAQKASVRAAAAVAKRKLGSTPTILTERHLPENRGGTCNTGGKQLTGTRSKTAPDQQDSLTLPSCQKQLEAVKKKAKLLDSHAQICKLDLPRRKASMHITMQSRGAMNGQRMPKRIIKGRTNGR</sequence>
<dbReference type="PANTHER" id="PTHR14898">
    <property type="entry name" value="ENHANCER OF POLYCOMB"/>
    <property type="match status" value="1"/>
</dbReference>
<comment type="caution">
    <text evidence="11">The sequence shown here is derived from an EMBL/GenBank/DDBJ whole genome shotgun (WGS) entry which is preliminary data.</text>
</comment>
<dbReference type="SUPFAM" id="SSF57903">
    <property type="entry name" value="FYVE/PHD zinc finger"/>
    <property type="match status" value="1"/>
</dbReference>
<feature type="region of interest" description="Disordered" evidence="9">
    <location>
        <begin position="566"/>
        <end position="590"/>
    </location>
</feature>
<feature type="region of interest" description="Disordered" evidence="9">
    <location>
        <begin position="680"/>
        <end position="724"/>
    </location>
</feature>
<proteinExistence type="inferred from homology"/>
<keyword evidence="4" id="KW-0862">Zinc</keyword>
<dbReference type="Pfam" id="PF10513">
    <property type="entry name" value="EPL1"/>
    <property type="match status" value="1"/>
</dbReference>
<feature type="compositionally biased region" description="Basic and acidic residues" evidence="9">
    <location>
        <begin position="768"/>
        <end position="786"/>
    </location>
</feature>